<organism evidence="1 2">
    <name type="scientific">Cichorium intybus</name>
    <name type="common">Chicory</name>
    <dbReference type="NCBI Taxonomy" id="13427"/>
    <lineage>
        <taxon>Eukaryota</taxon>
        <taxon>Viridiplantae</taxon>
        <taxon>Streptophyta</taxon>
        <taxon>Embryophyta</taxon>
        <taxon>Tracheophyta</taxon>
        <taxon>Spermatophyta</taxon>
        <taxon>Magnoliopsida</taxon>
        <taxon>eudicotyledons</taxon>
        <taxon>Gunneridae</taxon>
        <taxon>Pentapetalae</taxon>
        <taxon>asterids</taxon>
        <taxon>campanulids</taxon>
        <taxon>Asterales</taxon>
        <taxon>Asteraceae</taxon>
        <taxon>Cichorioideae</taxon>
        <taxon>Cichorieae</taxon>
        <taxon>Cichoriinae</taxon>
        <taxon>Cichorium</taxon>
    </lineage>
</organism>
<protein>
    <submittedName>
        <fullName evidence="1">Uncharacterized protein</fullName>
    </submittedName>
</protein>
<dbReference type="EMBL" id="CM042012">
    <property type="protein sequence ID" value="KAI3751664.1"/>
    <property type="molecule type" value="Genomic_DNA"/>
</dbReference>
<proteinExistence type="predicted"/>
<accession>A0ACB9DYA1</accession>
<dbReference type="Proteomes" id="UP001055811">
    <property type="component" value="Linkage Group LG04"/>
</dbReference>
<reference evidence="1 2" key="2">
    <citation type="journal article" date="2022" name="Mol. Ecol. Resour.">
        <title>The genomes of chicory, endive, great burdock and yacon provide insights into Asteraceae paleo-polyploidization history and plant inulin production.</title>
        <authorList>
            <person name="Fan W."/>
            <person name="Wang S."/>
            <person name="Wang H."/>
            <person name="Wang A."/>
            <person name="Jiang F."/>
            <person name="Liu H."/>
            <person name="Zhao H."/>
            <person name="Xu D."/>
            <person name="Zhang Y."/>
        </authorList>
    </citation>
    <scope>NUCLEOTIDE SEQUENCE [LARGE SCALE GENOMIC DNA]</scope>
    <source>
        <strain evidence="2">cv. Punajuju</strain>
        <tissue evidence="1">Leaves</tissue>
    </source>
</reference>
<gene>
    <name evidence="1" type="ORF">L2E82_22755</name>
</gene>
<evidence type="ECO:0000313" key="1">
    <source>
        <dbReference type="EMBL" id="KAI3751664.1"/>
    </source>
</evidence>
<keyword evidence="2" id="KW-1185">Reference proteome</keyword>
<evidence type="ECO:0000313" key="2">
    <source>
        <dbReference type="Proteomes" id="UP001055811"/>
    </source>
</evidence>
<comment type="caution">
    <text evidence="1">The sequence shown here is derived from an EMBL/GenBank/DDBJ whole genome shotgun (WGS) entry which is preliminary data.</text>
</comment>
<reference evidence="2" key="1">
    <citation type="journal article" date="2022" name="Mol. Ecol. Resour.">
        <title>The genomes of chicory, endive, great burdock and yacon provide insights into Asteraceae palaeo-polyploidization history and plant inulin production.</title>
        <authorList>
            <person name="Fan W."/>
            <person name="Wang S."/>
            <person name="Wang H."/>
            <person name="Wang A."/>
            <person name="Jiang F."/>
            <person name="Liu H."/>
            <person name="Zhao H."/>
            <person name="Xu D."/>
            <person name="Zhang Y."/>
        </authorList>
    </citation>
    <scope>NUCLEOTIDE SEQUENCE [LARGE SCALE GENOMIC DNA]</scope>
    <source>
        <strain evidence="2">cv. Punajuju</strain>
    </source>
</reference>
<name>A0ACB9DYA1_CICIN</name>
<sequence length="131" mass="14453">MPASASVVVTLKTLFSVLACVMVATLLWAIATDGLVSCVDLRARWLAVALINFYINAAFIGAWFVYKESSWIKEAILIILEIVFGSIGTCVYIVRQLFYLSPQQHVSLVLLNNKNMDFSSSDPLLVAHVDV</sequence>